<evidence type="ECO:0000259" key="13">
    <source>
        <dbReference type="Pfam" id="PF07715"/>
    </source>
</evidence>
<dbReference type="PANTHER" id="PTHR30069:SF29">
    <property type="entry name" value="HEMOGLOBIN AND HEMOGLOBIN-HAPTOGLOBIN-BINDING PROTEIN 1-RELATED"/>
    <property type="match status" value="1"/>
</dbReference>
<evidence type="ECO:0000259" key="12">
    <source>
        <dbReference type="Pfam" id="PF00593"/>
    </source>
</evidence>
<evidence type="ECO:0000256" key="1">
    <source>
        <dbReference type="ARBA" id="ARBA00004571"/>
    </source>
</evidence>
<evidence type="ECO:0000313" key="15">
    <source>
        <dbReference type="Proteomes" id="UP000664795"/>
    </source>
</evidence>
<dbReference type="RefSeq" id="WP_207334896.1">
    <property type="nucleotide sequence ID" value="NZ_JAFMYU010000005.1"/>
</dbReference>
<name>A0A939K067_9BACT</name>
<dbReference type="Gene3D" id="2.60.40.1120">
    <property type="entry name" value="Carboxypeptidase-like, regulatory domain"/>
    <property type="match status" value="1"/>
</dbReference>
<organism evidence="14 15">
    <name type="scientific">Fibrella aquatilis</name>
    <dbReference type="NCBI Taxonomy" id="2817059"/>
    <lineage>
        <taxon>Bacteria</taxon>
        <taxon>Pseudomonadati</taxon>
        <taxon>Bacteroidota</taxon>
        <taxon>Cytophagia</taxon>
        <taxon>Cytophagales</taxon>
        <taxon>Spirosomataceae</taxon>
        <taxon>Fibrella</taxon>
    </lineage>
</organism>
<evidence type="ECO:0000256" key="5">
    <source>
        <dbReference type="ARBA" id="ARBA00022729"/>
    </source>
</evidence>
<proteinExistence type="inferred from homology"/>
<dbReference type="SUPFAM" id="SSF49464">
    <property type="entry name" value="Carboxypeptidase regulatory domain-like"/>
    <property type="match status" value="1"/>
</dbReference>
<dbReference type="InterPro" id="IPR008969">
    <property type="entry name" value="CarboxyPept-like_regulatory"/>
</dbReference>
<keyword evidence="7 10" id="KW-0472">Membrane</keyword>
<feature type="chain" id="PRO_5037232851" evidence="11">
    <location>
        <begin position="21"/>
        <end position="962"/>
    </location>
</feature>
<evidence type="ECO:0000256" key="11">
    <source>
        <dbReference type="SAM" id="SignalP"/>
    </source>
</evidence>
<dbReference type="Pfam" id="PF00593">
    <property type="entry name" value="TonB_dep_Rec_b-barrel"/>
    <property type="match status" value="1"/>
</dbReference>
<dbReference type="Pfam" id="PF07715">
    <property type="entry name" value="Plug"/>
    <property type="match status" value="1"/>
</dbReference>
<sequence length="962" mass="104780">MQTLRYLTLLLFFVTTAAQAQTVTITGRASDKKTNEPLAGVTVLLRGTNIGASTGADGTFSLKTDRRPPLVIVVSSVGFVRQEIIVTDPTQPVAIALMEDAVTLTEDVVVSASRVPEDIRKAAVTVEKLGARQFANSPAATPFDALQNLKGVDLLTQSLTFKSVNVRGFGANNNNRFVQLTDGMDNRSPGLGFGFGNVAGISDLDVESIELIPGASSALYGPDALQGLMLTTSKNPFVYQGLSAQVKVGMNNVGKTNFGPKGYADLAIRYAKAFGKFAFKVSFQRLSGTDFIADDYNDRSTSARSPFWTTDAGRGGVATGIAYIPNNDPNTNLQYDGVNIYGDDINAGGAFTFPATFANPSLQNKVVTRTGYTELDVLGNNGNVFNNRANVSLHYKLTNKIEASLGWYYGNGNFIRTAGFREYFPDYVRNQFKAEIRGENFFVRAYSTRQNAEGWNIGQTAAAINNVWKPIGTATTGWAGDFATAFGANGGNIAAARDAANQGRILPGSDRFNQLRDQLTSTFNNQPVAGLGRNGLRFRDNTRMDHYEGMYNLTKQIRVAELLVGASLRQYFLNTGGTAVAINTDGSEYSINEYGAYAQLAKEISLGTIGTLPFSVKPTVAIRYDKNEYFNGGFTPRASGVISIGPHNFRGSWQSAFRNPSPGQLFAVPAAGQGGDVGGSRLAAERAGLLTNPAYLSNDVADLQAGRITAAQLAGKAYDPTRFTTEKITTWEIGYKTLISNKLYVDAFLFRSKYTDFIAAQTFYQLLTPGDVANLTNTATRRTLQVNFNNFNEIFVNGWGLGLEYGLGRNFTVSGNYARQVGLITLRDAQGNVRTNRAGDPIIERRMSDPDVAQLGRNFFISPENRYNITLANPRITDRLGANITYRWTDQMWVEQGTTQGDIWLPSWNTVDAQVSYKLPALKTVAKLGAANLLNQYYSQGYGLARIGGLYYLSLTFDELFR</sequence>
<keyword evidence="3" id="KW-1134">Transmembrane beta strand</keyword>
<dbReference type="Gene3D" id="2.40.170.20">
    <property type="entry name" value="TonB-dependent receptor, beta-barrel domain"/>
    <property type="match status" value="1"/>
</dbReference>
<dbReference type="Pfam" id="PF13715">
    <property type="entry name" value="CarbopepD_reg_2"/>
    <property type="match status" value="1"/>
</dbReference>
<dbReference type="InterPro" id="IPR000531">
    <property type="entry name" value="Beta-barrel_TonB"/>
</dbReference>
<keyword evidence="8 14" id="KW-0675">Receptor</keyword>
<feature type="domain" description="TonB-dependent receptor plug" evidence="13">
    <location>
        <begin position="119"/>
        <end position="227"/>
    </location>
</feature>
<dbReference type="AlphaFoldDB" id="A0A939K067"/>
<comment type="caution">
    <text evidence="14">The sequence shown here is derived from an EMBL/GenBank/DDBJ whole genome shotgun (WGS) entry which is preliminary data.</text>
</comment>
<comment type="subcellular location">
    <subcellularLocation>
        <location evidence="1">Cell outer membrane</location>
        <topology evidence="1">Multi-pass membrane protein</topology>
    </subcellularLocation>
</comment>
<keyword evidence="4" id="KW-0812">Transmembrane</keyword>
<evidence type="ECO:0000256" key="10">
    <source>
        <dbReference type="RuleBase" id="RU003357"/>
    </source>
</evidence>
<evidence type="ECO:0000256" key="9">
    <source>
        <dbReference type="ARBA" id="ARBA00023237"/>
    </source>
</evidence>
<accession>A0A939K067</accession>
<evidence type="ECO:0000256" key="6">
    <source>
        <dbReference type="ARBA" id="ARBA00023077"/>
    </source>
</evidence>
<evidence type="ECO:0000256" key="8">
    <source>
        <dbReference type="ARBA" id="ARBA00023170"/>
    </source>
</evidence>
<dbReference type="InterPro" id="IPR036942">
    <property type="entry name" value="Beta-barrel_TonB_sf"/>
</dbReference>
<keyword evidence="9" id="KW-0998">Cell outer membrane</keyword>
<dbReference type="InterPro" id="IPR039426">
    <property type="entry name" value="TonB-dep_rcpt-like"/>
</dbReference>
<gene>
    <name evidence="14" type="ORF">J2I48_07980</name>
</gene>
<protein>
    <submittedName>
        <fullName evidence="14">TonB-dependent receptor</fullName>
    </submittedName>
</protein>
<evidence type="ECO:0000313" key="14">
    <source>
        <dbReference type="EMBL" id="MBO0930925.1"/>
    </source>
</evidence>
<evidence type="ECO:0000256" key="4">
    <source>
        <dbReference type="ARBA" id="ARBA00022692"/>
    </source>
</evidence>
<evidence type="ECO:0000256" key="2">
    <source>
        <dbReference type="ARBA" id="ARBA00022448"/>
    </source>
</evidence>
<comment type="similarity">
    <text evidence="10">Belongs to the TonB-dependent receptor family.</text>
</comment>
<reference evidence="14 15" key="1">
    <citation type="submission" date="2021-03" db="EMBL/GenBank/DDBJ databases">
        <title>Fibrella sp. HMF5036 genome sequencing and assembly.</title>
        <authorList>
            <person name="Kang H."/>
            <person name="Kim H."/>
            <person name="Bae S."/>
            <person name="Joh K."/>
        </authorList>
    </citation>
    <scope>NUCLEOTIDE SEQUENCE [LARGE SCALE GENOMIC DNA]</scope>
    <source>
        <strain evidence="14 15">HMF5036</strain>
    </source>
</reference>
<feature type="signal peptide" evidence="11">
    <location>
        <begin position="1"/>
        <end position="20"/>
    </location>
</feature>
<dbReference type="GO" id="GO:0044718">
    <property type="term" value="P:siderophore transmembrane transport"/>
    <property type="evidence" value="ECO:0007669"/>
    <property type="project" value="TreeGrafter"/>
</dbReference>
<evidence type="ECO:0000256" key="3">
    <source>
        <dbReference type="ARBA" id="ARBA00022452"/>
    </source>
</evidence>
<dbReference type="GO" id="GO:0015344">
    <property type="term" value="F:siderophore uptake transmembrane transporter activity"/>
    <property type="evidence" value="ECO:0007669"/>
    <property type="project" value="TreeGrafter"/>
</dbReference>
<dbReference type="Proteomes" id="UP000664795">
    <property type="component" value="Unassembled WGS sequence"/>
</dbReference>
<dbReference type="PANTHER" id="PTHR30069">
    <property type="entry name" value="TONB-DEPENDENT OUTER MEMBRANE RECEPTOR"/>
    <property type="match status" value="1"/>
</dbReference>
<keyword evidence="15" id="KW-1185">Reference proteome</keyword>
<dbReference type="SUPFAM" id="SSF56935">
    <property type="entry name" value="Porins"/>
    <property type="match status" value="1"/>
</dbReference>
<keyword evidence="6 10" id="KW-0798">TonB box</keyword>
<dbReference type="InterPro" id="IPR012910">
    <property type="entry name" value="Plug_dom"/>
</dbReference>
<feature type="domain" description="TonB-dependent receptor-like beta-barrel" evidence="12">
    <location>
        <begin position="448"/>
        <end position="933"/>
    </location>
</feature>
<dbReference type="InterPro" id="IPR037066">
    <property type="entry name" value="Plug_dom_sf"/>
</dbReference>
<keyword evidence="5 11" id="KW-0732">Signal</keyword>
<evidence type="ECO:0000256" key="7">
    <source>
        <dbReference type="ARBA" id="ARBA00023136"/>
    </source>
</evidence>
<dbReference type="EMBL" id="JAFMYU010000005">
    <property type="protein sequence ID" value="MBO0930925.1"/>
    <property type="molecule type" value="Genomic_DNA"/>
</dbReference>
<keyword evidence="2" id="KW-0813">Transport</keyword>
<dbReference type="GO" id="GO:0009279">
    <property type="term" value="C:cell outer membrane"/>
    <property type="evidence" value="ECO:0007669"/>
    <property type="project" value="UniProtKB-SubCell"/>
</dbReference>
<dbReference type="Gene3D" id="2.170.130.10">
    <property type="entry name" value="TonB-dependent receptor, plug domain"/>
    <property type="match status" value="1"/>
</dbReference>